<sequence length="76" mass="8713">MTYSLTLPPRRARARRGATQLLSLITWFSQSRVQRASLFAKRRPAHRTMDLPTAIQRDLGLATRSSTLPSQRQHLL</sequence>
<accession>A0A545SXU3</accession>
<dbReference type="RefSeq" id="WP_142852066.1">
    <property type="nucleotide sequence ID" value="NZ_FXWW01000002.1"/>
</dbReference>
<reference evidence="1 2" key="1">
    <citation type="submission" date="2019-06" db="EMBL/GenBank/DDBJ databases">
        <title>A novel species of marine bacteria.</title>
        <authorList>
            <person name="Wang Y."/>
        </authorList>
    </citation>
    <scope>NUCLEOTIDE SEQUENCE [LARGE SCALE GENOMIC DNA]</scope>
    <source>
        <strain evidence="1 2">MA1-10</strain>
    </source>
</reference>
<gene>
    <name evidence="1" type="ORF">FIL88_01565</name>
</gene>
<organism evidence="1 2">
    <name type="scientific">Aliiroseovarius halocynthiae</name>
    <dbReference type="NCBI Taxonomy" id="985055"/>
    <lineage>
        <taxon>Bacteria</taxon>
        <taxon>Pseudomonadati</taxon>
        <taxon>Pseudomonadota</taxon>
        <taxon>Alphaproteobacteria</taxon>
        <taxon>Rhodobacterales</taxon>
        <taxon>Paracoccaceae</taxon>
        <taxon>Aliiroseovarius</taxon>
    </lineage>
</organism>
<dbReference type="EMBL" id="VICH01000003">
    <property type="protein sequence ID" value="TQV69786.1"/>
    <property type="molecule type" value="Genomic_DNA"/>
</dbReference>
<keyword evidence="2" id="KW-1185">Reference proteome</keyword>
<proteinExistence type="predicted"/>
<name>A0A545SXU3_9RHOB</name>
<dbReference type="Proteomes" id="UP000315816">
    <property type="component" value="Unassembled WGS sequence"/>
</dbReference>
<dbReference type="AlphaFoldDB" id="A0A545SXU3"/>
<evidence type="ECO:0000313" key="1">
    <source>
        <dbReference type="EMBL" id="TQV69786.1"/>
    </source>
</evidence>
<evidence type="ECO:0000313" key="2">
    <source>
        <dbReference type="Proteomes" id="UP000315816"/>
    </source>
</evidence>
<comment type="caution">
    <text evidence="1">The sequence shown here is derived from an EMBL/GenBank/DDBJ whole genome shotgun (WGS) entry which is preliminary data.</text>
</comment>
<protein>
    <submittedName>
        <fullName evidence="1">Uncharacterized protein</fullName>
    </submittedName>
</protein>